<dbReference type="Proteomes" id="UP000198828">
    <property type="component" value="Unassembled WGS sequence"/>
</dbReference>
<dbReference type="InterPro" id="IPR043765">
    <property type="entry name" value="DUF5711"/>
</dbReference>
<protein>
    <recommendedName>
        <fullName evidence="4">PQQ-like domain-containing protein</fullName>
    </recommendedName>
</protein>
<dbReference type="InterPro" id="IPR011044">
    <property type="entry name" value="Quino_amine_DH_bsu"/>
</dbReference>
<keyword evidence="1" id="KW-0812">Transmembrane</keyword>
<dbReference type="Pfam" id="PF18975">
    <property type="entry name" value="DUF5711"/>
    <property type="match status" value="1"/>
</dbReference>
<proteinExistence type="predicted"/>
<keyword evidence="1" id="KW-0472">Membrane</keyword>
<evidence type="ECO:0000313" key="2">
    <source>
        <dbReference type="EMBL" id="SDX53167.1"/>
    </source>
</evidence>
<gene>
    <name evidence="2" type="ORF">SAMN05660923_02488</name>
</gene>
<sequence length="358" mass="41663">MNVKENKHVAFKLSILFFIGIILFFLNNENRYKLKKYLDSFNMESKELKLENSIPVDINDGKIAFYNENITLWKDNRLRQFSIKGNLVWEKEFNLDDPDVYFGKEEIYVYEKPTGQIYIINPKGETMEKFQLNMNIYNIVESSGILLIHVKEDNLESINVLDKEFNLLGKKTIEGQKILTYCMNKQKNVLAISTLDFKGESLRTEVQAYGIDGQFLWTVYLDNEVVMYLNFNEKGNLTMLSDTGIYQVNDGNVLWKKYFQLIKDIYLDKENIYILHENILEAINFDGRTNGKIAFNEGYKKAVFHGDYTILYGSNYIIGLKGEKEVFNYNSDTPILKVLCGQNKLVLVCEGKIDIISL</sequence>
<dbReference type="SUPFAM" id="SSF50969">
    <property type="entry name" value="YVTN repeat-like/Quinoprotein amine dehydrogenase"/>
    <property type="match status" value="1"/>
</dbReference>
<dbReference type="AlphaFoldDB" id="A0A1H3CG94"/>
<dbReference type="RefSeq" id="WP_093754162.1">
    <property type="nucleotide sequence ID" value="NZ_BSYN01000013.1"/>
</dbReference>
<accession>A0A1H3CG94</accession>
<name>A0A1H3CG94_9FIRM</name>
<evidence type="ECO:0000256" key="1">
    <source>
        <dbReference type="SAM" id="Phobius"/>
    </source>
</evidence>
<keyword evidence="1" id="KW-1133">Transmembrane helix</keyword>
<organism evidence="2 3">
    <name type="scientific">Tepidimicrobium xylanilyticum</name>
    <dbReference type="NCBI Taxonomy" id="1123352"/>
    <lineage>
        <taxon>Bacteria</taxon>
        <taxon>Bacillati</taxon>
        <taxon>Bacillota</taxon>
        <taxon>Tissierellia</taxon>
        <taxon>Tissierellales</taxon>
        <taxon>Tepidimicrobiaceae</taxon>
        <taxon>Tepidimicrobium</taxon>
    </lineage>
</organism>
<evidence type="ECO:0008006" key="4">
    <source>
        <dbReference type="Google" id="ProtNLM"/>
    </source>
</evidence>
<dbReference type="EMBL" id="FNNG01000012">
    <property type="protein sequence ID" value="SDX53167.1"/>
    <property type="molecule type" value="Genomic_DNA"/>
</dbReference>
<dbReference type="OrthoDB" id="1706812at2"/>
<evidence type="ECO:0000313" key="3">
    <source>
        <dbReference type="Proteomes" id="UP000198828"/>
    </source>
</evidence>
<reference evidence="2 3" key="1">
    <citation type="submission" date="2016-10" db="EMBL/GenBank/DDBJ databases">
        <authorList>
            <person name="de Groot N.N."/>
        </authorList>
    </citation>
    <scope>NUCLEOTIDE SEQUENCE [LARGE SCALE GENOMIC DNA]</scope>
    <source>
        <strain evidence="2 3">DSM 23310</strain>
    </source>
</reference>
<keyword evidence="3" id="KW-1185">Reference proteome</keyword>
<feature type="transmembrane region" description="Helical" evidence="1">
    <location>
        <begin position="9"/>
        <end position="26"/>
    </location>
</feature>